<dbReference type="EMBL" id="LT629777">
    <property type="protein sequence ID" value="SDS19559.1"/>
    <property type="molecule type" value="Genomic_DNA"/>
</dbReference>
<evidence type="ECO:0000313" key="8">
    <source>
        <dbReference type="EMBL" id="SDS19559.1"/>
    </source>
</evidence>
<feature type="transmembrane region" description="Helical" evidence="6">
    <location>
        <begin position="87"/>
        <end position="107"/>
    </location>
</feature>
<feature type="transmembrane region" description="Helical" evidence="6">
    <location>
        <begin position="6"/>
        <end position="22"/>
    </location>
</feature>
<dbReference type="Proteomes" id="UP000199524">
    <property type="component" value="Chromosome I"/>
</dbReference>
<protein>
    <submittedName>
        <fullName evidence="8">Type II secretion system protein F (GspF)</fullName>
    </submittedName>
</protein>
<evidence type="ECO:0000256" key="5">
    <source>
        <dbReference type="ARBA" id="ARBA00023136"/>
    </source>
</evidence>
<evidence type="ECO:0000256" key="6">
    <source>
        <dbReference type="SAM" id="Phobius"/>
    </source>
</evidence>
<evidence type="ECO:0000313" key="9">
    <source>
        <dbReference type="Proteomes" id="UP000199524"/>
    </source>
</evidence>
<dbReference type="Pfam" id="PF00482">
    <property type="entry name" value="T2SSF"/>
    <property type="match status" value="1"/>
</dbReference>
<feature type="domain" description="Type II secretion system protein GspF" evidence="7">
    <location>
        <begin position="155"/>
        <end position="283"/>
    </location>
</feature>
<keyword evidence="4 6" id="KW-1133">Transmembrane helix</keyword>
<proteinExistence type="predicted"/>
<feature type="transmembrane region" description="Helical" evidence="6">
    <location>
        <begin position="119"/>
        <end position="137"/>
    </location>
</feature>
<dbReference type="InterPro" id="IPR018076">
    <property type="entry name" value="T2SS_GspF_dom"/>
</dbReference>
<dbReference type="PANTHER" id="PTHR35007:SF2">
    <property type="entry name" value="PILUS ASSEMBLE PROTEIN"/>
    <property type="match status" value="1"/>
</dbReference>
<evidence type="ECO:0000256" key="4">
    <source>
        <dbReference type="ARBA" id="ARBA00022989"/>
    </source>
</evidence>
<evidence type="ECO:0000259" key="7">
    <source>
        <dbReference type="Pfam" id="PF00482"/>
    </source>
</evidence>
<dbReference type="InterPro" id="IPR042094">
    <property type="entry name" value="T2SS_GspF_sf"/>
</dbReference>
<dbReference type="AlphaFoldDB" id="A0A1H1Q9I8"/>
<accession>A0A1H1Q9I8</accession>
<evidence type="ECO:0000256" key="2">
    <source>
        <dbReference type="ARBA" id="ARBA00022475"/>
    </source>
</evidence>
<keyword evidence="2" id="KW-1003">Cell membrane</keyword>
<sequence>MVLLMSALLLLAAVVLIVGNLLQTRQRQRAVTERLQGHMVREQSKLKLSGFLQSLGETRAGQRSVSLDNETQLLLNRIGWRKANQRSLYAACQIGLPVVALVLVLLIQQVFFPAVASPWVAPFLGLSAGYLLPKRLLALAAERRKRQVIVEISTFIPLLRILFESGMAVEQALRVLANESRQLLPVLSSELQMVLARVDSGLELSEELNKMARLLAVDELDDTSVILQQLLQQGGGAMKSLLTLKQLLDDRRLTRLQEYISKMSAKMSVVMMVFLFPALLIVLAGPGFTALSRAFGTS</sequence>
<keyword evidence="3 6" id="KW-0812">Transmembrane</keyword>
<name>A0A1H1Q9I8_9PSED</name>
<dbReference type="GeneID" id="300205856"/>
<evidence type="ECO:0000256" key="3">
    <source>
        <dbReference type="ARBA" id="ARBA00022692"/>
    </source>
</evidence>
<keyword evidence="9" id="KW-1185">Reference proteome</keyword>
<dbReference type="Gene3D" id="1.20.81.30">
    <property type="entry name" value="Type II secretion system (T2SS), domain F"/>
    <property type="match status" value="1"/>
</dbReference>
<reference evidence="9" key="1">
    <citation type="submission" date="2016-10" db="EMBL/GenBank/DDBJ databases">
        <authorList>
            <person name="Varghese N."/>
            <person name="Submissions S."/>
        </authorList>
    </citation>
    <scope>NUCLEOTIDE SEQUENCE [LARGE SCALE GENOMIC DNA]</scope>
    <source>
        <strain evidence="9">ATCC 23835</strain>
    </source>
</reference>
<comment type="subcellular location">
    <subcellularLocation>
        <location evidence="1">Cell membrane</location>
        <topology evidence="1">Multi-pass membrane protein</topology>
    </subcellularLocation>
</comment>
<dbReference type="RefSeq" id="WP_090202485.1">
    <property type="nucleotide sequence ID" value="NZ_LT629777.1"/>
</dbReference>
<feature type="transmembrane region" description="Helical" evidence="6">
    <location>
        <begin position="269"/>
        <end position="291"/>
    </location>
</feature>
<keyword evidence="5 6" id="KW-0472">Membrane</keyword>
<evidence type="ECO:0000256" key="1">
    <source>
        <dbReference type="ARBA" id="ARBA00004651"/>
    </source>
</evidence>
<dbReference type="GO" id="GO:0005886">
    <property type="term" value="C:plasma membrane"/>
    <property type="evidence" value="ECO:0007669"/>
    <property type="project" value="UniProtKB-SubCell"/>
</dbReference>
<gene>
    <name evidence="8" type="ORF">SAMN05216598_0823</name>
</gene>
<organism evidence="8 9">
    <name type="scientific">Pseudomonas asplenii</name>
    <dbReference type="NCBI Taxonomy" id="53407"/>
    <lineage>
        <taxon>Bacteria</taxon>
        <taxon>Pseudomonadati</taxon>
        <taxon>Pseudomonadota</taxon>
        <taxon>Gammaproteobacteria</taxon>
        <taxon>Pseudomonadales</taxon>
        <taxon>Pseudomonadaceae</taxon>
        <taxon>Pseudomonas</taxon>
    </lineage>
</organism>
<dbReference type="PANTHER" id="PTHR35007">
    <property type="entry name" value="INTEGRAL MEMBRANE PROTEIN-RELATED"/>
    <property type="match status" value="1"/>
</dbReference>